<organism evidence="2 3">
    <name type="scientific">Celeribacter halophilus</name>
    <dbReference type="NCBI Taxonomy" id="576117"/>
    <lineage>
        <taxon>Bacteria</taxon>
        <taxon>Pseudomonadati</taxon>
        <taxon>Pseudomonadota</taxon>
        <taxon>Alphaproteobacteria</taxon>
        <taxon>Rhodobacterales</taxon>
        <taxon>Roseobacteraceae</taxon>
        <taxon>Celeribacter</taxon>
    </lineage>
</organism>
<dbReference type="CDD" id="cd00081">
    <property type="entry name" value="Hint"/>
    <property type="match status" value="1"/>
</dbReference>
<name>A0A1I3N782_9RHOB</name>
<proteinExistence type="predicted"/>
<feature type="domain" description="Hint" evidence="1">
    <location>
        <begin position="158"/>
        <end position="267"/>
    </location>
</feature>
<dbReference type="InterPro" id="IPR036844">
    <property type="entry name" value="Hint_dom_sf"/>
</dbReference>
<accession>A0A1I3N782</accession>
<dbReference type="InterPro" id="IPR003587">
    <property type="entry name" value="Hint_dom_N"/>
</dbReference>
<dbReference type="AlphaFoldDB" id="A0A1I3N782"/>
<dbReference type="SMART" id="SM00306">
    <property type="entry name" value="HintN"/>
    <property type="match status" value="1"/>
</dbReference>
<dbReference type="Pfam" id="PF13403">
    <property type="entry name" value="Hint_2"/>
    <property type="match status" value="1"/>
</dbReference>
<protein>
    <submittedName>
        <fullName evidence="2">Hint domain-containing protein</fullName>
    </submittedName>
</protein>
<dbReference type="RefSeq" id="WP_082715362.1">
    <property type="nucleotide sequence ID" value="NZ_FORY01000001.1"/>
</dbReference>
<evidence type="ECO:0000259" key="1">
    <source>
        <dbReference type="SMART" id="SM00306"/>
    </source>
</evidence>
<dbReference type="EMBL" id="FORY01000001">
    <property type="protein sequence ID" value="SFJ04726.1"/>
    <property type="molecule type" value="Genomic_DNA"/>
</dbReference>
<sequence length="347" mass="37787">MNRKDSSLVTPQQPEGQSSLPVQSLVVYRGQDFRVTNGVNLGDGLSYAAEMELADNYQLRKSAGRGRLSVLIDNDSLSVADNTELGGVSHTLHLDCVATFMAGSGVTVELLVLVETDEDGLVEATYFLPFAPLKPDVEYALVKIDKDTAHTRLADVASVAFTRGTRITMSNGMQKPIEELSVGDRVLTRDHGPKEIRWIGAQTVRATGAFAPIVIKKGALNNANDLVLSPHHRIFIYQRRDAVRAGRAEVLVKARLLVNGQNVIQTEGGFVDYFQILFDSHEIIYAEGIAAESMFVDGRVKPFLPSDIRARLSPEHSADEAPRAFELRDGMLEPSVAADVLRAASGS</sequence>
<dbReference type="SUPFAM" id="SSF51294">
    <property type="entry name" value="Hedgehog/intein (Hint) domain"/>
    <property type="match status" value="1"/>
</dbReference>
<dbReference type="InterPro" id="IPR028992">
    <property type="entry name" value="Hedgehog/Intein_dom"/>
</dbReference>
<reference evidence="2 3" key="1">
    <citation type="submission" date="2016-10" db="EMBL/GenBank/DDBJ databases">
        <authorList>
            <person name="de Groot N.N."/>
        </authorList>
    </citation>
    <scope>NUCLEOTIDE SEQUENCE [LARGE SCALE GENOMIC DNA]</scope>
    <source>
        <strain evidence="2 3">CGMCC 1.8891</strain>
    </source>
</reference>
<evidence type="ECO:0000313" key="2">
    <source>
        <dbReference type="EMBL" id="SFJ04726.1"/>
    </source>
</evidence>
<dbReference type="Gene3D" id="2.170.16.10">
    <property type="entry name" value="Hedgehog/Intein (Hint) domain"/>
    <property type="match status" value="1"/>
</dbReference>
<dbReference type="Proteomes" id="UP000183299">
    <property type="component" value="Unassembled WGS sequence"/>
</dbReference>
<dbReference type="GeneID" id="98663770"/>
<dbReference type="STRING" id="576117.SAMN04488138_101299"/>
<gene>
    <name evidence="2" type="ORF">SAMN04488138_101299</name>
</gene>
<keyword evidence="3" id="KW-1185">Reference proteome</keyword>
<evidence type="ECO:0000313" key="3">
    <source>
        <dbReference type="Proteomes" id="UP000183299"/>
    </source>
</evidence>
<dbReference type="OrthoDB" id="6305173at2"/>